<keyword evidence="1" id="KW-0479">Metal-binding</keyword>
<dbReference type="SMART" id="SM00249">
    <property type="entry name" value="PHD"/>
    <property type="match status" value="3"/>
</dbReference>
<dbReference type="GO" id="GO:0008270">
    <property type="term" value="F:zinc ion binding"/>
    <property type="evidence" value="ECO:0007669"/>
    <property type="project" value="UniProtKB-KW"/>
</dbReference>
<dbReference type="ExpressionAtlas" id="A0A5S9YCV7">
    <property type="expression patterns" value="baseline and differential"/>
</dbReference>
<gene>
    <name evidence="6" type="ORF">C24_LOCUS24350</name>
</gene>
<dbReference type="PANTHER" id="PTHR32410:SF168">
    <property type="entry name" value="CYSTEINE_HISTIDINE-RICH C1 DOMAIN FAMILY PROTEIN"/>
    <property type="match status" value="1"/>
</dbReference>
<evidence type="ECO:0000259" key="5">
    <source>
        <dbReference type="SMART" id="SM00249"/>
    </source>
</evidence>
<dbReference type="Proteomes" id="UP000434276">
    <property type="component" value="Unassembled WGS sequence"/>
</dbReference>
<dbReference type="EMBL" id="CACSHJ010000096">
    <property type="protein sequence ID" value="CAA0407203.1"/>
    <property type="molecule type" value="Genomic_DNA"/>
</dbReference>
<evidence type="ECO:0000256" key="4">
    <source>
        <dbReference type="ARBA" id="ARBA00022833"/>
    </source>
</evidence>
<dbReference type="AlphaFoldDB" id="A0A5S9YCV7"/>
<reference evidence="6 7" key="1">
    <citation type="submission" date="2019-12" db="EMBL/GenBank/DDBJ databases">
        <authorList>
            <person name="Jiao W.-B."/>
            <person name="Schneeberger K."/>
        </authorList>
    </citation>
    <scope>NUCLEOTIDE SEQUENCE [LARGE SCALE GENOMIC DNA]</scope>
    <source>
        <strain evidence="7">cv. C24</strain>
    </source>
</reference>
<evidence type="ECO:0000313" key="6">
    <source>
        <dbReference type="EMBL" id="CAA0407203.1"/>
    </source>
</evidence>
<dbReference type="InterPro" id="IPR046349">
    <property type="entry name" value="C1-like_sf"/>
</dbReference>
<feature type="domain" description="Zinc finger PHD-type" evidence="5">
    <location>
        <begin position="417"/>
        <end position="468"/>
    </location>
</feature>
<evidence type="ECO:0000313" key="7">
    <source>
        <dbReference type="Proteomes" id="UP000434276"/>
    </source>
</evidence>
<dbReference type="InterPro" id="IPR004146">
    <property type="entry name" value="DC1"/>
</dbReference>
<evidence type="ECO:0000256" key="3">
    <source>
        <dbReference type="ARBA" id="ARBA00022771"/>
    </source>
</evidence>
<keyword evidence="3" id="KW-0863">Zinc-finger</keyword>
<evidence type="ECO:0000256" key="2">
    <source>
        <dbReference type="ARBA" id="ARBA00022737"/>
    </source>
</evidence>
<dbReference type="InterPro" id="IPR053192">
    <property type="entry name" value="Vacuole_Formation_Reg"/>
</dbReference>
<dbReference type="InterPro" id="IPR054483">
    <property type="entry name" value="DC1-like_CT"/>
</dbReference>
<dbReference type="Pfam" id="PF03107">
    <property type="entry name" value="C1_2"/>
    <property type="match status" value="4"/>
</dbReference>
<keyword evidence="2" id="KW-0677">Repeat</keyword>
<organism evidence="6 7">
    <name type="scientific">Arabidopsis thaliana</name>
    <name type="common">Mouse-ear cress</name>
    <dbReference type="NCBI Taxonomy" id="3702"/>
    <lineage>
        <taxon>Eukaryota</taxon>
        <taxon>Viridiplantae</taxon>
        <taxon>Streptophyta</taxon>
        <taxon>Embryophyta</taxon>
        <taxon>Tracheophyta</taxon>
        <taxon>Spermatophyta</taxon>
        <taxon>Magnoliopsida</taxon>
        <taxon>eudicotyledons</taxon>
        <taxon>Gunneridae</taxon>
        <taxon>Pentapetalae</taxon>
        <taxon>rosids</taxon>
        <taxon>malvids</taxon>
        <taxon>Brassicales</taxon>
        <taxon>Brassicaceae</taxon>
        <taxon>Camelineae</taxon>
        <taxon>Arabidopsis</taxon>
    </lineage>
</organism>
<feature type="domain" description="Zinc finger PHD-type" evidence="5">
    <location>
        <begin position="239"/>
        <end position="298"/>
    </location>
</feature>
<sequence length="509" mass="57742">MKCPEEDKLKPRCRLSDPAHPHTLCRRDNPPPSDCFKCGPLKAKAFKDGGWHYYCDICELVFHDNCHTNPQDPPFKIENPKSHQHPLTFFPRPLIIPCSACGLTGNKDPSYTCLPCNYFVHKSCIDLPRVIKLTRHPHRLSLTPCLPPSTKRKCGVCHRSIDVKNGLYSCNKGCSYAAHSICATHKDVWDGIDLEGVPEEPFEDVSPFEEVGYNLINHFSHEHHLRFHEKGFDHDVGQQCEVCSQPIDSHGFYKCTIFQCRFFLHATCANLPKKKEHPLHKHPLVLRPGELTACDACKRLFNGFRYACSINNCQKDGSFEIDVGCASICEPFEHKIHPHPLFIYPLQINSSKSKNEEKTLNVCGVCGEKCYQCIINCDDCQFVMCFKCATIPVVVHYKHDEHPLILCCGENSGGLYWCEVCEKQIDPNKWFYTCDDCCTTAHVECIFGPFMHLKAGTFYCMVNNIQCTYTIGSNKGNTRPVCDRCGDRCLYTGFYKVVGDVSHCSSTCT</sequence>
<dbReference type="OrthoDB" id="1250449at2759"/>
<dbReference type="InterPro" id="IPR001965">
    <property type="entry name" value="Znf_PHD"/>
</dbReference>
<protein>
    <recommendedName>
        <fullName evidence="5">Zinc finger PHD-type domain-containing protein</fullName>
    </recommendedName>
</protein>
<evidence type="ECO:0000256" key="1">
    <source>
        <dbReference type="ARBA" id="ARBA00022723"/>
    </source>
</evidence>
<dbReference type="PANTHER" id="PTHR32410">
    <property type="entry name" value="CYSTEINE/HISTIDINE-RICH C1 DOMAIN FAMILY PROTEIN"/>
    <property type="match status" value="1"/>
</dbReference>
<dbReference type="Pfam" id="PF22926">
    <property type="entry name" value="C1-like_CT"/>
    <property type="match status" value="1"/>
</dbReference>
<feature type="domain" description="Zinc finger PHD-type" evidence="5">
    <location>
        <begin position="97"/>
        <end position="158"/>
    </location>
</feature>
<dbReference type="SUPFAM" id="SSF57889">
    <property type="entry name" value="Cysteine-rich domain"/>
    <property type="match status" value="4"/>
</dbReference>
<proteinExistence type="predicted"/>
<name>A0A5S9YCV7_ARATH</name>
<keyword evidence="4" id="KW-0862">Zinc</keyword>
<accession>A0A5S9YCV7</accession>